<keyword evidence="3" id="KW-1185">Reference proteome</keyword>
<dbReference type="OrthoDB" id="10516152at2759"/>
<dbReference type="EMBL" id="LSRX01000243">
    <property type="protein sequence ID" value="OLQ03187.1"/>
    <property type="molecule type" value="Genomic_DNA"/>
</dbReference>
<accession>A0A1Q9E6Y8</accession>
<dbReference type="Proteomes" id="UP000186817">
    <property type="component" value="Unassembled WGS sequence"/>
</dbReference>
<comment type="caution">
    <text evidence="2">The sequence shown here is derived from an EMBL/GenBank/DDBJ whole genome shotgun (WGS) entry which is preliminary data.</text>
</comment>
<organism evidence="2 3">
    <name type="scientific">Symbiodinium microadriaticum</name>
    <name type="common">Dinoflagellate</name>
    <name type="synonym">Zooxanthella microadriatica</name>
    <dbReference type="NCBI Taxonomy" id="2951"/>
    <lineage>
        <taxon>Eukaryota</taxon>
        <taxon>Sar</taxon>
        <taxon>Alveolata</taxon>
        <taxon>Dinophyceae</taxon>
        <taxon>Suessiales</taxon>
        <taxon>Symbiodiniaceae</taxon>
        <taxon>Symbiodinium</taxon>
    </lineage>
</organism>
<evidence type="ECO:0000313" key="2">
    <source>
        <dbReference type="EMBL" id="OLQ03187.1"/>
    </source>
</evidence>
<feature type="transmembrane region" description="Helical" evidence="1">
    <location>
        <begin position="124"/>
        <end position="142"/>
    </location>
</feature>
<keyword evidence="1" id="KW-0812">Transmembrane</keyword>
<dbReference type="AlphaFoldDB" id="A0A1Q9E6Y8"/>
<gene>
    <name evidence="2" type="ORF">AK812_SmicGene13898</name>
</gene>
<keyword evidence="1" id="KW-1133">Transmembrane helix</keyword>
<proteinExistence type="predicted"/>
<evidence type="ECO:0000313" key="3">
    <source>
        <dbReference type="Proteomes" id="UP000186817"/>
    </source>
</evidence>
<name>A0A1Q9E6Y8_SYMMI</name>
<protein>
    <submittedName>
        <fullName evidence="2">Uncharacterized protein</fullName>
    </submittedName>
</protein>
<evidence type="ECO:0000256" key="1">
    <source>
        <dbReference type="SAM" id="Phobius"/>
    </source>
</evidence>
<sequence>MRNAKEIAWNELASDAPPLLLAPLRDESGWSSASQFVPTSAIVKAHEAVQQCLAAQGRFRCPPAEVLDGLLGTVGSSQIVEFQAAEEPAGFDQADGLLTQAAGRVPRVGSLQGRTRAVLHQVNLVVMIMMMVMLIMLPNIAVMRLMTRMMSITTNDTDYDKSK</sequence>
<reference evidence="2 3" key="1">
    <citation type="submission" date="2016-02" db="EMBL/GenBank/DDBJ databases">
        <title>Genome analysis of coral dinoflagellate symbionts highlights evolutionary adaptations to a symbiotic lifestyle.</title>
        <authorList>
            <person name="Aranda M."/>
            <person name="Li Y."/>
            <person name="Liew Y.J."/>
            <person name="Baumgarten S."/>
            <person name="Simakov O."/>
            <person name="Wilson M."/>
            <person name="Piel J."/>
            <person name="Ashoor H."/>
            <person name="Bougouffa S."/>
            <person name="Bajic V.B."/>
            <person name="Ryu T."/>
            <person name="Ravasi T."/>
            <person name="Bayer T."/>
            <person name="Micklem G."/>
            <person name="Kim H."/>
            <person name="Bhak J."/>
            <person name="Lajeunesse T.C."/>
            <person name="Voolstra C.R."/>
        </authorList>
    </citation>
    <scope>NUCLEOTIDE SEQUENCE [LARGE SCALE GENOMIC DNA]</scope>
    <source>
        <strain evidence="2 3">CCMP2467</strain>
    </source>
</reference>
<keyword evidence="1" id="KW-0472">Membrane</keyword>